<keyword evidence="5 11" id="KW-0645">Protease</keyword>
<name>A0ABR3UHB5_9PLEO</name>
<keyword evidence="15" id="KW-1185">Reference proteome</keyword>
<gene>
    <name evidence="14" type="ORF">ACET3X_005841</name>
</gene>
<evidence type="ECO:0000256" key="11">
    <source>
        <dbReference type="RuleBase" id="RU361240"/>
    </source>
</evidence>
<feature type="domain" description="Peptidase M28" evidence="13">
    <location>
        <begin position="147"/>
        <end position="357"/>
    </location>
</feature>
<keyword evidence="6 11" id="KW-0479">Metal-binding</keyword>
<dbReference type="PROSITE" id="PS51257">
    <property type="entry name" value="PROKAR_LIPOPROTEIN"/>
    <property type="match status" value="1"/>
</dbReference>
<accession>A0ABR3UHB5</accession>
<keyword evidence="8 11" id="KW-0378">Hydrolase</keyword>
<evidence type="ECO:0000256" key="8">
    <source>
        <dbReference type="ARBA" id="ARBA00022801"/>
    </source>
</evidence>
<keyword evidence="4" id="KW-0964">Secreted</keyword>
<dbReference type="GeneID" id="96086163"/>
<evidence type="ECO:0000313" key="14">
    <source>
        <dbReference type="EMBL" id="KAL1795617.1"/>
    </source>
</evidence>
<dbReference type="PANTHER" id="PTHR12147:SF26">
    <property type="entry name" value="PEPTIDASE M28 DOMAIN-CONTAINING PROTEIN"/>
    <property type="match status" value="1"/>
</dbReference>
<reference evidence="14 15" key="1">
    <citation type="submission" date="2024-09" db="EMBL/GenBank/DDBJ databases">
        <title>T2T genomes of carrot and Alternaria dauci and their utility for understanding host-pathogen interaction during carrot leaf blight disease.</title>
        <authorList>
            <person name="Liu W."/>
            <person name="Xu S."/>
            <person name="Ou C."/>
            <person name="Liu X."/>
            <person name="Zhuang F."/>
            <person name="Deng X.W."/>
        </authorList>
    </citation>
    <scope>NUCLEOTIDE SEQUENCE [LARGE SCALE GENOMIC DNA]</scope>
    <source>
        <strain evidence="14 15">A2016</strain>
    </source>
</reference>
<evidence type="ECO:0000313" key="15">
    <source>
        <dbReference type="Proteomes" id="UP001578633"/>
    </source>
</evidence>
<evidence type="ECO:0000256" key="4">
    <source>
        <dbReference type="ARBA" id="ARBA00022525"/>
    </source>
</evidence>
<comment type="subcellular location">
    <subcellularLocation>
        <location evidence="2">Secreted</location>
    </subcellularLocation>
</comment>
<dbReference type="CDD" id="cd05642">
    <property type="entry name" value="M28_like"/>
    <property type="match status" value="1"/>
</dbReference>
<comment type="cofactor">
    <cofactor evidence="1">
        <name>Zn(2+)</name>
        <dbReference type="ChEBI" id="CHEBI:29105"/>
    </cofactor>
</comment>
<dbReference type="Gene3D" id="3.40.630.10">
    <property type="entry name" value="Zn peptidases"/>
    <property type="match status" value="1"/>
</dbReference>
<protein>
    <recommendedName>
        <fullName evidence="11">Peptide hydrolase</fullName>
        <ecNumber evidence="11">3.4.-.-</ecNumber>
    </recommendedName>
</protein>
<sequence>MYLRSALFGSALLSTACAHEILFGRDLPLPVAANAESYTDCANAAWPPSNVGVELVPQAPDDEMRAIVNEISPANIEATIAKLVSFGTRHTLATFNSSTRGIDAARDWIASEMRKYAAESNGTMTVEVQSYLQGVASRIPFPVYISNVLATAKGSEDPDRVYVMTGHMDSRVTDVLNYEADSPGANDDASGVAIAMEIARVLAKHQPKSTIILGAVSGEEQGLYGSTYLAQTLKNSSTNVEGMLNCDIVGSSTGDRGQKDPYTIRAFAQGVPPLSAENSVIAARRLQIGGENDSPARELARFSAEVAANNATGMNVAIIYRLDRFLRGGDHTGFLQAGYPAIRYTEPNENFAHQHQDLRTENGTVYGDLIDFVDFDYTARVGKVNLATLWSLSQAPGMPRNVTIDTTVLDNDSRIKWIVSNSTDVAGYEIVWRSTTASLWTRMLDVGKVGSVVLPLSKDNVIFGASPAKAGMEVLSRSDMIPLTAIIHWLEECHNLTCFGFLGLRNLISQSRAFARHLRSLLANYIDLISLTSPESSPSDTIDISHFQAATSGTKPDAKVDSHGLHTSSAVEPEKPENNTTAAKMMETSAKAEDSPAKPKETPTDISLHKTRDRHPPKSDDTCIKGPSGSLAEFIRPPDLDFTLRKLVGVPNDIIKEHYGERVHFLAVIKQDPYTMIWSIKTNDSLKPFATLTRTKPDGKLLIFRSQGKNHHDRRPEAFEERGVRLLEIARTIQAACGCNQVSFYDGENFVLFTFSPGTKKGFFITVARENDGRCRLMIWLGEGIINAKVMMLKPLTGYTLEDSNVQALGLISPPQRLINDSHIDKKLLLGIKAKFGGSEFKMYTMQDGTARIVTVEDCPLPTVNDQDITTAMGVCKSAQEPLTDFLVEIAKDHVGNPLKFSYDLLPDALVFYVRKPKERTKEFIGILRFAPAGTIVPGDWGMRNKDLTFTNGEGIVRTAKPLFDSILLLGQQQECFCMALFDYHNLVLVTRCKAGKVYASMVLVTPGRIRGALMQWLLRALEIAEESFPAVE</sequence>
<proteinExistence type="inferred from homology"/>
<dbReference type="RefSeq" id="XP_069306201.1">
    <property type="nucleotide sequence ID" value="XM_069451988.1"/>
</dbReference>
<feature type="region of interest" description="Disordered" evidence="12">
    <location>
        <begin position="552"/>
        <end position="630"/>
    </location>
</feature>
<dbReference type="Proteomes" id="UP001578633">
    <property type="component" value="Chromosome 5"/>
</dbReference>
<feature type="chain" id="PRO_5044964704" description="Peptide hydrolase" evidence="11">
    <location>
        <begin position="19"/>
        <end position="1033"/>
    </location>
</feature>
<keyword evidence="7 11" id="KW-0732">Signal</keyword>
<dbReference type="InterPro" id="IPR007484">
    <property type="entry name" value="Peptidase_M28"/>
</dbReference>
<evidence type="ECO:0000256" key="10">
    <source>
        <dbReference type="ARBA" id="ARBA00023180"/>
    </source>
</evidence>
<dbReference type="Pfam" id="PF04389">
    <property type="entry name" value="Peptidase_M28"/>
    <property type="match status" value="1"/>
</dbReference>
<evidence type="ECO:0000256" key="7">
    <source>
        <dbReference type="ARBA" id="ARBA00022729"/>
    </source>
</evidence>
<organism evidence="14 15">
    <name type="scientific">Alternaria dauci</name>
    <dbReference type="NCBI Taxonomy" id="48095"/>
    <lineage>
        <taxon>Eukaryota</taxon>
        <taxon>Fungi</taxon>
        <taxon>Dikarya</taxon>
        <taxon>Ascomycota</taxon>
        <taxon>Pezizomycotina</taxon>
        <taxon>Dothideomycetes</taxon>
        <taxon>Pleosporomycetidae</taxon>
        <taxon>Pleosporales</taxon>
        <taxon>Pleosporineae</taxon>
        <taxon>Pleosporaceae</taxon>
        <taxon>Alternaria</taxon>
        <taxon>Alternaria sect. Porri</taxon>
    </lineage>
</organism>
<evidence type="ECO:0000256" key="1">
    <source>
        <dbReference type="ARBA" id="ARBA00001947"/>
    </source>
</evidence>
<dbReference type="PANTHER" id="PTHR12147">
    <property type="entry name" value="METALLOPEPTIDASE M28 FAMILY MEMBER"/>
    <property type="match status" value="1"/>
</dbReference>
<evidence type="ECO:0000256" key="2">
    <source>
        <dbReference type="ARBA" id="ARBA00004613"/>
    </source>
</evidence>
<dbReference type="EC" id="3.4.-.-" evidence="11"/>
<keyword evidence="9 11" id="KW-0862">Zinc</keyword>
<dbReference type="EMBL" id="JBHGVX010000005">
    <property type="protein sequence ID" value="KAL1795617.1"/>
    <property type="molecule type" value="Genomic_DNA"/>
</dbReference>
<dbReference type="SUPFAM" id="SSF53187">
    <property type="entry name" value="Zn-dependent exopeptidases"/>
    <property type="match status" value="1"/>
</dbReference>
<keyword evidence="10" id="KW-0325">Glycoprotein</keyword>
<dbReference type="InterPro" id="IPR045175">
    <property type="entry name" value="M28_fam"/>
</dbReference>
<evidence type="ECO:0000256" key="12">
    <source>
        <dbReference type="SAM" id="MobiDB-lite"/>
    </source>
</evidence>
<comment type="caution">
    <text evidence="14">The sequence shown here is derived from an EMBL/GenBank/DDBJ whole genome shotgun (WGS) entry which is preliminary data.</text>
</comment>
<feature type="signal peptide" evidence="11">
    <location>
        <begin position="1"/>
        <end position="18"/>
    </location>
</feature>
<evidence type="ECO:0000256" key="3">
    <source>
        <dbReference type="ARBA" id="ARBA00005634"/>
    </source>
</evidence>
<feature type="compositionally biased region" description="Basic and acidic residues" evidence="12">
    <location>
        <begin position="590"/>
        <end position="623"/>
    </location>
</feature>
<evidence type="ECO:0000256" key="9">
    <source>
        <dbReference type="ARBA" id="ARBA00022833"/>
    </source>
</evidence>
<evidence type="ECO:0000259" key="13">
    <source>
        <dbReference type="Pfam" id="PF04389"/>
    </source>
</evidence>
<evidence type="ECO:0000256" key="5">
    <source>
        <dbReference type="ARBA" id="ARBA00022670"/>
    </source>
</evidence>
<evidence type="ECO:0000256" key="6">
    <source>
        <dbReference type="ARBA" id="ARBA00022723"/>
    </source>
</evidence>
<comment type="similarity">
    <text evidence="3">Belongs to the peptidase M28 family. M28B subfamily.</text>
</comment>